<comment type="caution">
    <text evidence="3">The sequence shown here is derived from an EMBL/GenBank/DDBJ whole genome shotgun (WGS) entry which is preliminary data.</text>
</comment>
<gene>
    <name evidence="3" type="ORF">KDH_33850</name>
</gene>
<reference evidence="3 4" key="1">
    <citation type="submission" date="2023-02" db="EMBL/GenBank/DDBJ databases">
        <title>Dictyobacter halimunensis sp. nov., a new member of the class Ktedonobacteria from forest soil in a geothermal area.</title>
        <authorList>
            <person name="Rachmania M.K."/>
            <person name="Ningsih F."/>
            <person name="Sakai Y."/>
            <person name="Yabe S."/>
            <person name="Yokota A."/>
            <person name="Sjamsuridzal W."/>
        </authorList>
    </citation>
    <scope>NUCLEOTIDE SEQUENCE [LARGE SCALE GENOMIC DNA]</scope>
    <source>
        <strain evidence="3 4">S3.2.2.5</strain>
    </source>
</reference>
<keyword evidence="4" id="KW-1185">Reference proteome</keyword>
<feature type="compositionally biased region" description="Gly residues" evidence="2">
    <location>
        <begin position="281"/>
        <end position="305"/>
    </location>
</feature>
<keyword evidence="1" id="KW-0175">Coiled coil</keyword>
<dbReference type="Proteomes" id="UP001344906">
    <property type="component" value="Unassembled WGS sequence"/>
</dbReference>
<accession>A0ABQ6FUR0</accession>
<protein>
    <recommendedName>
        <fullName evidence="5">Ferritin-like domain-containing protein</fullName>
    </recommendedName>
</protein>
<evidence type="ECO:0000313" key="4">
    <source>
        <dbReference type="Proteomes" id="UP001344906"/>
    </source>
</evidence>
<evidence type="ECO:0000256" key="1">
    <source>
        <dbReference type="SAM" id="Coils"/>
    </source>
</evidence>
<name>A0ABQ6FUR0_9CHLR</name>
<feature type="region of interest" description="Disordered" evidence="2">
    <location>
        <begin position="255"/>
        <end position="333"/>
    </location>
</feature>
<feature type="compositionally biased region" description="Basic residues" evidence="2">
    <location>
        <begin position="324"/>
        <end position="333"/>
    </location>
</feature>
<dbReference type="Pfam" id="PF13668">
    <property type="entry name" value="Ferritin_2"/>
    <property type="match status" value="1"/>
</dbReference>
<sequence length="333" mass="34318">MRTNDDQSLDNVQTYLTEMITAQRARRTVLKGAVAGLASLSALGTGALIKPGGVFAHSLNSKLQHILDVAITAEQLAVTLYSSVDNTTNSGMKSIGLTDLHAALVEEQIHELFLESLGAQPLTSTFSFPNGASTFTDLRTFIETQQQLEGILASIYLAGVLEVAQLDQERLAQILAQIAAIEAEHRVLARQVAGLIPANNYAYEPVLIKHVADAISVLSTYGYLSPVPGNSYAYSQVSTHFPGIEYRTPYVTNSTPGSTGGLSTLSGPGGPGAPGAPAAPGGPGDFGGAGAPGGPGAPGTSGGQTGPIDNLQYGGGDSGPSGFAHKRPVKMGF</sequence>
<feature type="compositionally biased region" description="Low complexity" evidence="2">
    <location>
        <begin position="255"/>
        <end position="266"/>
    </location>
</feature>
<dbReference type="InterPro" id="IPR009078">
    <property type="entry name" value="Ferritin-like_SF"/>
</dbReference>
<dbReference type="SUPFAM" id="SSF47240">
    <property type="entry name" value="Ferritin-like"/>
    <property type="match status" value="1"/>
</dbReference>
<dbReference type="EMBL" id="BSRI01000002">
    <property type="protein sequence ID" value="GLV56545.1"/>
    <property type="molecule type" value="Genomic_DNA"/>
</dbReference>
<feature type="coiled-coil region" evidence="1">
    <location>
        <begin position="164"/>
        <end position="191"/>
    </location>
</feature>
<proteinExistence type="predicted"/>
<evidence type="ECO:0008006" key="5">
    <source>
        <dbReference type="Google" id="ProtNLM"/>
    </source>
</evidence>
<organism evidence="3 4">
    <name type="scientific">Dictyobacter halimunensis</name>
    <dbReference type="NCBI Taxonomy" id="3026934"/>
    <lineage>
        <taxon>Bacteria</taxon>
        <taxon>Bacillati</taxon>
        <taxon>Chloroflexota</taxon>
        <taxon>Ktedonobacteria</taxon>
        <taxon>Ktedonobacterales</taxon>
        <taxon>Dictyobacteraceae</taxon>
        <taxon>Dictyobacter</taxon>
    </lineage>
</organism>
<evidence type="ECO:0000313" key="3">
    <source>
        <dbReference type="EMBL" id="GLV56545.1"/>
    </source>
</evidence>
<evidence type="ECO:0000256" key="2">
    <source>
        <dbReference type="SAM" id="MobiDB-lite"/>
    </source>
</evidence>
<dbReference type="RefSeq" id="WP_338251928.1">
    <property type="nucleotide sequence ID" value="NZ_BSRI01000002.1"/>
</dbReference>